<organism evidence="2 3">
    <name type="scientific">Phyllosticta citribraziliensis</name>
    <dbReference type="NCBI Taxonomy" id="989973"/>
    <lineage>
        <taxon>Eukaryota</taxon>
        <taxon>Fungi</taxon>
        <taxon>Dikarya</taxon>
        <taxon>Ascomycota</taxon>
        <taxon>Pezizomycotina</taxon>
        <taxon>Dothideomycetes</taxon>
        <taxon>Dothideomycetes incertae sedis</taxon>
        <taxon>Botryosphaeriales</taxon>
        <taxon>Phyllostictaceae</taxon>
        <taxon>Phyllosticta</taxon>
    </lineage>
</organism>
<gene>
    <name evidence="2" type="ORF">J3D65DRAFT_476638</name>
</gene>
<evidence type="ECO:0000313" key="3">
    <source>
        <dbReference type="Proteomes" id="UP001360953"/>
    </source>
</evidence>
<feature type="region of interest" description="Disordered" evidence="1">
    <location>
        <begin position="1"/>
        <end position="59"/>
    </location>
</feature>
<dbReference type="GeneID" id="92029452"/>
<sequence>MLPAQRVGRNSQQASGGQGQARPLMSAERSEQSRRKHDTRLGRAGLGDVEASGSHDRSTRDMFQVEAGGNGVQSSPVDEAMSQLLMERRTRALVFVVPPGSCWKHMYVGLVVVQVERCSRHGVSGGRNNLGRPTVPSERMRRPRASRPLKRLNPTTTTEPLFSTIPETPSLAIQTPRRDGYGTTNTVSLWGETAQNRIETLCWNIGLR</sequence>
<accession>A0ABR1LJW1</accession>
<feature type="compositionally biased region" description="Basic residues" evidence="1">
    <location>
        <begin position="141"/>
        <end position="150"/>
    </location>
</feature>
<dbReference type="EMBL" id="JBBPEH010000009">
    <property type="protein sequence ID" value="KAK7534195.1"/>
    <property type="molecule type" value="Genomic_DNA"/>
</dbReference>
<dbReference type="Proteomes" id="UP001360953">
    <property type="component" value="Unassembled WGS sequence"/>
</dbReference>
<evidence type="ECO:0000256" key="1">
    <source>
        <dbReference type="SAM" id="MobiDB-lite"/>
    </source>
</evidence>
<proteinExistence type="predicted"/>
<reference evidence="2 3" key="1">
    <citation type="submission" date="2024-04" db="EMBL/GenBank/DDBJ databases">
        <title>Phyllosticta paracitricarpa is synonymous to the EU quarantine fungus P. citricarpa based on phylogenomic analyses.</title>
        <authorList>
            <consortium name="Lawrence Berkeley National Laboratory"/>
            <person name="Van ingen-buijs V.A."/>
            <person name="Van westerhoven A.C."/>
            <person name="Haridas S."/>
            <person name="Skiadas P."/>
            <person name="Martin F."/>
            <person name="Groenewald J.Z."/>
            <person name="Crous P.W."/>
            <person name="Seidl M.F."/>
        </authorList>
    </citation>
    <scope>NUCLEOTIDE SEQUENCE [LARGE SCALE GENOMIC DNA]</scope>
    <source>
        <strain evidence="2 3">CPC 17464</strain>
    </source>
</reference>
<feature type="region of interest" description="Disordered" evidence="1">
    <location>
        <begin position="122"/>
        <end position="163"/>
    </location>
</feature>
<comment type="caution">
    <text evidence="2">The sequence shown here is derived from an EMBL/GenBank/DDBJ whole genome shotgun (WGS) entry which is preliminary data.</text>
</comment>
<name>A0ABR1LJW1_9PEZI</name>
<evidence type="ECO:0000313" key="2">
    <source>
        <dbReference type="EMBL" id="KAK7534195.1"/>
    </source>
</evidence>
<keyword evidence="3" id="KW-1185">Reference proteome</keyword>
<dbReference type="RefSeq" id="XP_066653234.1">
    <property type="nucleotide sequence ID" value="XM_066796546.1"/>
</dbReference>
<feature type="compositionally biased region" description="Polar residues" evidence="1">
    <location>
        <begin position="153"/>
        <end position="163"/>
    </location>
</feature>
<protein>
    <submittedName>
        <fullName evidence="2">Uncharacterized protein</fullName>
    </submittedName>
</protein>